<gene>
    <name evidence="1" type="ORF">OFY01_07480</name>
</gene>
<dbReference type="EMBL" id="JAPHNL010000057">
    <property type="protein sequence ID" value="MCX3059611.1"/>
    <property type="molecule type" value="Genomic_DNA"/>
</dbReference>
<keyword evidence="2" id="KW-1185">Reference proteome</keyword>
<reference evidence="1" key="1">
    <citation type="submission" date="2022-10" db="EMBL/GenBank/DDBJ databases">
        <title>Streptomyces beihaiensis sp. nov., a chitin degrading actinobacterium, isolated from shrimp pond soil.</title>
        <authorList>
            <person name="Xie J."/>
            <person name="Shen N."/>
        </authorList>
    </citation>
    <scope>NUCLEOTIDE SEQUENCE</scope>
    <source>
        <strain evidence="1">GXMU-J5</strain>
    </source>
</reference>
<accession>A0ABT3TSX3</accession>
<protein>
    <submittedName>
        <fullName evidence="1">Uncharacterized protein</fullName>
    </submittedName>
</protein>
<dbReference type="Proteomes" id="UP001163064">
    <property type="component" value="Unassembled WGS sequence"/>
</dbReference>
<name>A0ABT3TSX3_9ACTN</name>
<comment type="caution">
    <text evidence="1">The sequence shown here is derived from an EMBL/GenBank/DDBJ whole genome shotgun (WGS) entry which is preliminary data.</text>
</comment>
<organism evidence="1 2">
    <name type="scientific">Streptomyces beihaiensis</name>
    <dbReference type="NCBI Taxonomy" id="2984495"/>
    <lineage>
        <taxon>Bacteria</taxon>
        <taxon>Bacillati</taxon>
        <taxon>Actinomycetota</taxon>
        <taxon>Actinomycetes</taxon>
        <taxon>Kitasatosporales</taxon>
        <taxon>Streptomycetaceae</taxon>
        <taxon>Streptomyces</taxon>
    </lineage>
</organism>
<dbReference type="RefSeq" id="WP_266597552.1">
    <property type="nucleotide sequence ID" value="NZ_JAPHNL010000057.1"/>
</dbReference>
<evidence type="ECO:0000313" key="2">
    <source>
        <dbReference type="Proteomes" id="UP001163064"/>
    </source>
</evidence>
<sequence>MPTSIAHTSPAALRPTFVPPLDVARSTARQVLDEANALDMDTANSFAVAREFGGVCEVLRQVFAALDAEEARRA</sequence>
<proteinExistence type="predicted"/>
<evidence type="ECO:0000313" key="1">
    <source>
        <dbReference type="EMBL" id="MCX3059611.1"/>
    </source>
</evidence>